<keyword evidence="1" id="KW-0472">Membrane</keyword>
<evidence type="ECO:0000313" key="2">
    <source>
        <dbReference type="EMBL" id="CAJ1409542.1"/>
    </source>
</evidence>
<accession>A0AA36JPW3</accession>
<dbReference type="EMBL" id="CAUJNA010003772">
    <property type="protein sequence ID" value="CAJ1409542.1"/>
    <property type="molecule type" value="Genomic_DNA"/>
</dbReference>
<protein>
    <submittedName>
        <fullName evidence="2">Uncharacterized protein</fullName>
    </submittedName>
</protein>
<organism evidence="2 3">
    <name type="scientific">Effrenium voratum</name>
    <dbReference type="NCBI Taxonomy" id="2562239"/>
    <lineage>
        <taxon>Eukaryota</taxon>
        <taxon>Sar</taxon>
        <taxon>Alveolata</taxon>
        <taxon>Dinophyceae</taxon>
        <taxon>Suessiales</taxon>
        <taxon>Symbiodiniaceae</taxon>
        <taxon>Effrenium</taxon>
    </lineage>
</organism>
<dbReference type="AlphaFoldDB" id="A0AA36JPW3"/>
<evidence type="ECO:0000256" key="1">
    <source>
        <dbReference type="SAM" id="Phobius"/>
    </source>
</evidence>
<keyword evidence="1" id="KW-0812">Transmembrane</keyword>
<comment type="caution">
    <text evidence="2">The sequence shown here is derived from an EMBL/GenBank/DDBJ whole genome shotgun (WGS) entry which is preliminary data.</text>
</comment>
<gene>
    <name evidence="2" type="ORF">EVOR1521_LOCUS30618</name>
</gene>
<sequence>MFMRLDVRFLTAAVALVIIEGLCGVINALQTIKLAALSASQTVMLLVASASVLIVAAYFAVEEFMPSEMGNLDRFVEVHKAMQAHTGPWH</sequence>
<keyword evidence="1" id="KW-1133">Transmembrane helix</keyword>
<keyword evidence="3" id="KW-1185">Reference proteome</keyword>
<proteinExistence type="predicted"/>
<dbReference type="Proteomes" id="UP001178507">
    <property type="component" value="Unassembled WGS sequence"/>
</dbReference>
<name>A0AA36JPW3_9DINO</name>
<reference evidence="2" key="1">
    <citation type="submission" date="2023-08" db="EMBL/GenBank/DDBJ databases">
        <authorList>
            <person name="Chen Y."/>
            <person name="Shah S."/>
            <person name="Dougan E. K."/>
            <person name="Thang M."/>
            <person name="Chan C."/>
        </authorList>
    </citation>
    <scope>NUCLEOTIDE SEQUENCE</scope>
</reference>
<feature type="transmembrane region" description="Helical" evidence="1">
    <location>
        <begin position="38"/>
        <end position="61"/>
    </location>
</feature>
<evidence type="ECO:0000313" key="3">
    <source>
        <dbReference type="Proteomes" id="UP001178507"/>
    </source>
</evidence>